<name>A0A4R3VXQ4_9SPHI</name>
<protein>
    <submittedName>
        <fullName evidence="1">Cell division protein ZapA</fullName>
    </submittedName>
</protein>
<dbReference type="Proteomes" id="UP000295197">
    <property type="component" value="Unassembled WGS sequence"/>
</dbReference>
<gene>
    <name evidence="1" type="ORF">EDC17_102248</name>
</gene>
<dbReference type="InterPro" id="IPR042233">
    <property type="entry name" value="Cell_div_ZapA_N"/>
</dbReference>
<keyword evidence="2" id="KW-1185">Reference proteome</keyword>
<organism evidence="1 2">
    <name type="scientific">Sphingobacterium alimentarium</name>
    <dbReference type="NCBI Taxonomy" id="797292"/>
    <lineage>
        <taxon>Bacteria</taxon>
        <taxon>Pseudomonadati</taxon>
        <taxon>Bacteroidota</taxon>
        <taxon>Sphingobacteriia</taxon>
        <taxon>Sphingobacteriales</taxon>
        <taxon>Sphingobacteriaceae</taxon>
        <taxon>Sphingobacterium</taxon>
    </lineage>
</organism>
<comment type="caution">
    <text evidence="1">The sequence shown here is derived from an EMBL/GenBank/DDBJ whole genome shotgun (WGS) entry which is preliminary data.</text>
</comment>
<dbReference type="InterPro" id="IPR036192">
    <property type="entry name" value="Cell_div_ZapA-like_sf"/>
</dbReference>
<dbReference type="InterPro" id="IPR007838">
    <property type="entry name" value="Cell_div_ZapA-like"/>
</dbReference>
<dbReference type="Pfam" id="PF05164">
    <property type="entry name" value="ZapA"/>
    <property type="match status" value="1"/>
</dbReference>
<keyword evidence="1" id="KW-0132">Cell division</keyword>
<sequence>MYKLIEIDKYEKEHKFITLLSSIIMGEISIKINIADRVYPLRVTAEEEEVIRHAAKLINEKIKELQENYSVRDKQDLLSMCVLQYATGMIKAEKQVQQQDVGLEQSIHELDNILTDFFKK</sequence>
<keyword evidence="1" id="KW-0131">Cell cycle</keyword>
<dbReference type="Gene3D" id="3.30.160.880">
    <property type="entry name" value="Cell division protein ZapA protomer, N-terminal domain"/>
    <property type="match status" value="1"/>
</dbReference>
<evidence type="ECO:0000313" key="1">
    <source>
        <dbReference type="EMBL" id="TCV12879.1"/>
    </source>
</evidence>
<dbReference type="GO" id="GO:0051301">
    <property type="term" value="P:cell division"/>
    <property type="evidence" value="ECO:0007669"/>
    <property type="project" value="UniProtKB-KW"/>
</dbReference>
<dbReference type="SUPFAM" id="SSF102829">
    <property type="entry name" value="Cell division protein ZapA-like"/>
    <property type="match status" value="1"/>
</dbReference>
<dbReference type="EMBL" id="SMBZ01000022">
    <property type="protein sequence ID" value="TCV12879.1"/>
    <property type="molecule type" value="Genomic_DNA"/>
</dbReference>
<evidence type="ECO:0000313" key="2">
    <source>
        <dbReference type="Proteomes" id="UP000295197"/>
    </source>
</evidence>
<proteinExistence type="predicted"/>
<accession>A0A4R3VXQ4</accession>
<dbReference type="AlphaFoldDB" id="A0A4R3VXQ4"/>
<reference evidence="1 2" key="1">
    <citation type="submission" date="2019-03" db="EMBL/GenBank/DDBJ databases">
        <title>Genomic Encyclopedia of Type Strains, Phase IV (KMG-IV): sequencing the most valuable type-strain genomes for metagenomic binning, comparative biology and taxonomic classification.</title>
        <authorList>
            <person name="Goeker M."/>
        </authorList>
    </citation>
    <scope>NUCLEOTIDE SEQUENCE [LARGE SCALE GENOMIC DNA]</scope>
    <source>
        <strain evidence="1 2">DSM 22362</strain>
    </source>
</reference>